<gene>
    <name evidence="2" type="ORF">HK107_00020</name>
</gene>
<comment type="caution">
    <text evidence="2">The sequence shown here is derived from an EMBL/GenBank/DDBJ whole genome shotgun (WGS) entry which is preliminary data.</text>
</comment>
<proteinExistence type="predicted"/>
<evidence type="ECO:0008006" key="4">
    <source>
        <dbReference type="Google" id="ProtNLM"/>
    </source>
</evidence>
<protein>
    <recommendedName>
        <fullName evidence="4">Helix-turn-helix domain-containing protein</fullName>
    </recommendedName>
</protein>
<dbReference type="InterPro" id="IPR036388">
    <property type="entry name" value="WH-like_DNA-bd_sf"/>
</dbReference>
<feature type="compositionally biased region" description="Basic and acidic residues" evidence="1">
    <location>
        <begin position="145"/>
        <end position="164"/>
    </location>
</feature>
<dbReference type="Gene3D" id="1.10.10.10">
    <property type="entry name" value="Winged helix-like DNA-binding domain superfamily/Winged helix DNA-binding domain"/>
    <property type="match status" value="1"/>
</dbReference>
<accession>A0A7Y3W3F7</accession>
<feature type="region of interest" description="Disordered" evidence="1">
    <location>
        <begin position="145"/>
        <end position="213"/>
    </location>
</feature>
<reference evidence="2 3" key="1">
    <citation type="submission" date="2020-05" db="EMBL/GenBank/DDBJ databases">
        <title>Parvularcula mediterraneae sp. nov., isolated from polypropylene straw from shallow seawater of the seashore of Laganas in Zakynthos island, Greece.</title>
        <authorList>
            <person name="Szabo I."/>
            <person name="Al-Omari J."/>
            <person name="Rado J."/>
            <person name="Szerdahelyi G.S."/>
        </authorList>
    </citation>
    <scope>NUCLEOTIDE SEQUENCE [LARGE SCALE GENOMIC DNA]</scope>
    <source>
        <strain evidence="2 3">ZS-1/3</strain>
    </source>
</reference>
<evidence type="ECO:0000256" key="1">
    <source>
        <dbReference type="SAM" id="MobiDB-lite"/>
    </source>
</evidence>
<evidence type="ECO:0000313" key="3">
    <source>
        <dbReference type="Proteomes" id="UP000536835"/>
    </source>
</evidence>
<keyword evidence="3" id="KW-1185">Reference proteome</keyword>
<dbReference type="Proteomes" id="UP000536835">
    <property type="component" value="Unassembled WGS sequence"/>
</dbReference>
<sequence>MTAALCPKPGLALRAEGYEETARACENANPAPDLNRLKIDKALALGTAEELTPQERCLMMALLAHLDVQATAYGETSVWPGSARLCGLLGMGESTLRRLKGSLEEKGFILRKYDRMNRPLKGGALDLKPFLLRVDKLLAGIGHTENDERSRRDDLHSERYDHRSNKSTKAPTAERPIGNLPTQISERTPEPSATGKSTSPSPEEEAAERILPGITQDPLKAAASILGEKKARRLWDWAERRHGSSSLLALAIAGKSKRVRDPAAWFAWFATSAQDVDLEGLAAEIASAPVPIMQSSDPLVARLQTAFAESAGEGAALSYLSRAEIIEVDDRLEVRPTGRLAANRLQTLHHDALQRASRQLGYSAAIVRTPDNLGFPLHKGDGRPDE</sequence>
<evidence type="ECO:0000313" key="2">
    <source>
        <dbReference type="EMBL" id="NNU14705.1"/>
    </source>
</evidence>
<dbReference type="RefSeq" id="WP_173195551.1">
    <property type="nucleotide sequence ID" value="NZ_JABFCX010000001.1"/>
</dbReference>
<name>A0A7Y3W3F7_9PROT</name>
<dbReference type="AlphaFoldDB" id="A0A7Y3W3F7"/>
<organism evidence="2 3">
    <name type="scientific">Parvularcula mediterranea</name>
    <dbReference type="NCBI Taxonomy" id="2732508"/>
    <lineage>
        <taxon>Bacteria</taxon>
        <taxon>Pseudomonadati</taxon>
        <taxon>Pseudomonadota</taxon>
        <taxon>Alphaproteobacteria</taxon>
        <taxon>Parvularculales</taxon>
        <taxon>Parvularculaceae</taxon>
        <taxon>Parvularcula</taxon>
    </lineage>
</organism>
<dbReference type="EMBL" id="JABFCX010000001">
    <property type="protein sequence ID" value="NNU14705.1"/>
    <property type="molecule type" value="Genomic_DNA"/>
</dbReference>